<name>A0A1G1YRR2_9BACT</name>
<organism evidence="2 3">
    <name type="scientific">Candidatus Buchananbacteria bacterium RIFCSPLOWO2_01_FULL_46_12</name>
    <dbReference type="NCBI Taxonomy" id="1797546"/>
    <lineage>
        <taxon>Bacteria</taxon>
        <taxon>Candidatus Buchananiibacteriota</taxon>
    </lineage>
</organism>
<dbReference type="InterPro" id="IPR003425">
    <property type="entry name" value="CCB3/YggT"/>
</dbReference>
<dbReference type="AlphaFoldDB" id="A0A1G1YRR2"/>
<feature type="transmembrane region" description="Helical" evidence="1">
    <location>
        <begin position="78"/>
        <end position="98"/>
    </location>
</feature>
<evidence type="ECO:0008006" key="4">
    <source>
        <dbReference type="Google" id="ProtNLM"/>
    </source>
</evidence>
<accession>A0A1G1YRR2</accession>
<proteinExistence type="predicted"/>
<dbReference type="GO" id="GO:0016020">
    <property type="term" value="C:membrane"/>
    <property type="evidence" value="ECO:0007669"/>
    <property type="project" value="InterPro"/>
</dbReference>
<dbReference type="Pfam" id="PF02325">
    <property type="entry name" value="CCB3_YggT"/>
    <property type="match status" value="1"/>
</dbReference>
<evidence type="ECO:0000313" key="3">
    <source>
        <dbReference type="Proteomes" id="UP000176512"/>
    </source>
</evidence>
<evidence type="ECO:0000256" key="1">
    <source>
        <dbReference type="SAM" id="Phobius"/>
    </source>
</evidence>
<dbReference type="EMBL" id="MHIP01000018">
    <property type="protein sequence ID" value="OGY55038.1"/>
    <property type="molecule type" value="Genomic_DNA"/>
</dbReference>
<reference evidence="2 3" key="1">
    <citation type="journal article" date="2016" name="Nat. Commun.">
        <title>Thousands of microbial genomes shed light on interconnected biogeochemical processes in an aquifer system.</title>
        <authorList>
            <person name="Anantharaman K."/>
            <person name="Brown C.T."/>
            <person name="Hug L.A."/>
            <person name="Sharon I."/>
            <person name="Castelle C.J."/>
            <person name="Probst A.J."/>
            <person name="Thomas B.C."/>
            <person name="Singh A."/>
            <person name="Wilkins M.J."/>
            <person name="Karaoz U."/>
            <person name="Brodie E.L."/>
            <person name="Williams K.H."/>
            <person name="Hubbard S.S."/>
            <person name="Banfield J.F."/>
        </authorList>
    </citation>
    <scope>NUCLEOTIDE SEQUENCE [LARGE SCALE GENOMIC DNA]</scope>
</reference>
<evidence type="ECO:0000313" key="2">
    <source>
        <dbReference type="EMBL" id="OGY55038.1"/>
    </source>
</evidence>
<comment type="caution">
    <text evidence="2">The sequence shown here is derived from an EMBL/GenBank/DDBJ whole genome shotgun (WGS) entry which is preliminary data.</text>
</comment>
<keyword evidence="1" id="KW-0812">Transmembrane</keyword>
<keyword evidence="1" id="KW-1133">Transmembrane helix</keyword>
<keyword evidence="1" id="KW-0472">Membrane</keyword>
<gene>
    <name evidence="2" type="ORF">A3A24_01315</name>
</gene>
<feature type="transmembrane region" description="Helical" evidence="1">
    <location>
        <begin position="21"/>
        <end position="40"/>
    </location>
</feature>
<sequence>MVRPRSSDQEALNYVYRLFRYLLDLGEIALGLRFIFKLLGANPGSSFVNFLYGISEPLVSPFRGIFQSTILDIGVAEWASLVAMLTYALLVYLFLRLLRLFGK</sequence>
<protein>
    <recommendedName>
        <fullName evidence="4">YggT family protein</fullName>
    </recommendedName>
</protein>
<dbReference type="Proteomes" id="UP000176512">
    <property type="component" value="Unassembled WGS sequence"/>
</dbReference>